<keyword evidence="4" id="KW-1185">Reference proteome</keyword>
<feature type="transmembrane region" description="Helical" evidence="1">
    <location>
        <begin position="213"/>
        <end position="233"/>
    </location>
</feature>
<name>A0A2V2LED4_9RHOB</name>
<dbReference type="Gene3D" id="2.60.120.560">
    <property type="entry name" value="Exo-inulinase, domain 1"/>
    <property type="match status" value="1"/>
</dbReference>
<evidence type="ECO:0008006" key="5">
    <source>
        <dbReference type="Google" id="ProtNLM"/>
    </source>
</evidence>
<dbReference type="RefSeq" id="WP_109812647.1">
    <property type="nucleotide sequence ID" value="NZ_QGKU01000048.1"/>
</dbReference>
<gene>
    <name evidence="3" type="ORF">DKT77_15855</name>
</gene>
<evidence type="ECO:0000313" key="4">
    <source>
        <dbReference type="Proteomes" id="UP000245680"/>
    </source>
</evidence>
<evidence type="ECO:0000256" key="2">
    <source>
        <dbReference type="SAM" id="SignalP"/>
    </source>
</evidence>
<dbReference type="AlphaFoldDB" id="A0A2V2LED4"/>
<feature type="chain" id="PRO_5015950913" description="VPLPA-CTERM sorting domain-containing protein" evidence="2">
    <location>
        <begin position="22"/>
        <end position="238"/>
    </location>
</feature>
<feature type="signal peptide" evidence="2">
    <location>
        <begin position="1"/>
        <end position="21"/>
    </location>
</feature>
<dbReference type="InterPro" id="IPR022472">
    <property type="entry name" value="VPLPA-CTERM"/>
</dbReference>
<keyword evidence="1" id="KW-0472">Membrane</keyword>
<sequence>MRTSFLASGFAAALAAGGASAAPVLQDLTTWLSAPEPETELQSGGINVTPQSVDMGGNGYRAYVSPVPVVGDWVMAGQMRAYSDDDTMGLVLSYGDGSNNIRIGWEGGGDWESEVSPFANGVWIVEETGGVAATIFEDAANFWSLNVVYDFEVSSIGGILSFSFADSANPGVAVASGQATPGRSTDGQVGVYNGSNNTVFSNITIDRAPSTTVVPLPAGLPLLTAGLLGLAAFRRRGG</sequence>
<keyword evidence="2" id="KW-0732">Signal</keyword>
<dbReference type="OrthoDB" id="7870030at2"/>
<accession>A0A2V2LED4</accession>
<keyword evidence="1" id="KW-0812">Transmembrane</keyword>
<dbReference type="EMBL" id="QGKU01000048">
    <property type="protein sequence ID" value="PWR01606.1"/>
    <property type="molecule type" value="Genomic_DNA"/>
</dbReference>
<keyword evidence="1" id="KW-1133">Transmembrane helix</keyword>
<protein>
    <recommendedName>
        <fullName evidence="5">VPLPA-CTERM sorting domain-containing protein</fullName>
    </recommendedName>
</protein>
<proteinExistence type="predicted"/>
<comment type="caution">
    <text evidence="3">The sequence shown here is derived from an EMBL/GenBank/DDBJ whole genome shotgun (WGS) entry which is preliminary data.</text>
</comment>
<dbReference type="Proteomes" id="UP000245680">
    <property type="component" value="Unassembled WGS sequence"/>
</dbReference>
<evidence type="ECO:0000256" key="1">
    <source>
        <dbReference type="SAM" id="Phobius"/>
    </source>
</evidence>
<organism evidence="3 4">
    <name type="scientific">Meridianimarinicoccus roseus</name>
    <dbReference type="NCBI Taxonomy" id="2072018"/>
    <lineage>
        <taxon>Bacteria</taxon>
        <taxon>Pseudomonadati</taxon>
        <taxon>Pseudomonadota</taxon>
        <taxon>Alphaproteobacteria</taxon>
        <taxon>Rhodobacterales</taxon>
        <taxon>Paracoccaceae</taxon>
        <taxon>Meridianimarinicoccus</taxon>
    </lineage>
</organism>
<evidence type="ECO:0000313" key="3">
    <source>
        <dbReference type="EMBL" id="PWR01606.1"/>
    </source>
</evidence>
<dbReference type="NCBIfam" id="TIGR03370">
    <property type="entry name" value="VPLPA-CTERM"/>
    <property type="match status" value="1"/>
</dbReference>
<reference evidence="3 4" key="1">
    <citation type="submission" date="2018-05" db="EMBL/GenBank/DDBJ databases">
        <title>Rhodobacteraceae gen. nov., sp. nov. isolated from sea water.</title>
        <authorList>
            <person name="Ren Y."/>
        </authorList>
    </citation>
    <scope>NUCLEOTIDE SEQUENCE [LARGE SCALE GENOMIC DNA]</scope>
    <source>
        <strain evidence="3 4">TG-679</strain>
    </source>
</reference>